<evidence type="ECO:0000259" key="3">
    <source>
        <dbReference type="Pfam" id="PF00535"/>
    </source>
</evidence>
<dbReference type="AlphaFoldDB" id="A0A1I6H8E0"/>
<sequence length="282" mass="32919">MKDSRKDTGLSVLMITYNEISNIARCLNAVDFATEIIVVDSGSTDGTYEYLLNRPGVRVIRKPFRNFTEQKNFALDQARQPWVLFVDADEEVSPELAREIREVIARNDQSVSAYWFYRKFMFKNIPLQFSGWQTDKNIRLFRKDCARYSTNRLVHEKLDIKGKTAALKNQLLHYCYRDFASYKQKMVLYGRLKAQEVLEGKRRPKMALLLLKPIWKFCYNYLFRLGILDGMRGVTICYLDAYGYLVQFRMLRGARARKTSTSTTVRRPLPASQVPYPLPKAS</sequence>
<dbReference type="SUPFAM" id="SSF53448">
    <property type="entry name" value="Nucleotide-diphospho-sugar transferases"/>
    <property type="match status" value="1"/>
</dbReference>
<dbReference type="EMBL" id="FOYQ01000002">
    <property type="protein sequence ID" value="SFR50584.1"/>
    <property type="molecule type" value="Genomic_DNA"/>
</dbReference>
<evidence type="ECO:0000256" key="1">
    <source>
        <dbReference type="ARBA" id="ARBA00038494"/>
    </source>
</evidence>
<dbReference type="Proteomes" id="UP000199534">
    <property type="component" value="Unassembled WGS sequence"/>
</dbReference>
<feature type="region of interest" description="Disordered" evidence="2">
    <location>
        <begin position="259"/>
        <end position="282"/>
    </location>
</feature>
<dbReference type="InterPro" id="IPR029044">
    <property type="entry name" value="Nucleotide-diphossugar_trans"/>
</dbReference>
<feature type="domain" description="Glycosyltransferase 2-like" evidence="3">
    <location>
        <begin position="11"/>
        <end position="155"/>
    </location>
</feature>
<dbReference type="PANTHER" id="PTHR43630:SF2">
    <property type="entry name" value="GLYCOSYLTRANSFERASE"/>
    <property type="match status" value="1"/>
</dbReference>
<dbReference type="CDD" id="cd02511">
    <property type="entry name" value="Beta4Glucosyltransferase"/>
    <property type="match status" value="1"/>
</dbReference>
<keyword evidence="5" id="KW-1185">Reference proteome</keyword>
<evidence type="ECO:0000313" key="4">
    <source>
        <dbReference type="EMBL" id="SFR50584.1"/>
    </source>
</evidence>
<dbReference type="InterPro" id="IPR001173">
    <property type="entry name" value="Glyco_trans_2-like"/>
</dbReference>
<accession>A0A1I6H8E0</accession>
<protein>
    <submittedName>
        <fullName evidence="4">Glycosyltransferase involved in cell wall bisynthesis</fullName>
    </submittedName>
</protein>
<name>A0A1I6H8E0_9FLAO</name>
<proteinExistence type="inferred from homology"/>
<evidence type="ECO:0000256" key="2">
    <source>
        <dbReference type="SAM" id="MobiDB-lite"/>
    </source>
</evidence>
<dbReference type="GO" id="GO:0016740">
    <property type="term" value="F:transferase activity"/>
    <property type="evidence" value="ECO:0007669"/>
    <property type="project" value="UniProtKB-KW"/>
</dbReference>
<reference evidence="4 5" key="1">
    <citation type="submission" date="2016-10" db="EMBL/GenBank/DDBJ databases">
        <authorList>
            <person name="de Groot N.N."/>
        </authorList>
    </citation>
    <scope>NUCLEOTIDE SEQUENCE [LARGE SCALE GENOMIC DNA]</scope>
    <source>
        <strain evidence="4 5">DSM 21019</strain>
    </source>
</reference>
<keyword evidence="4" id="KW-0808">Transferase</keyword>
<dbReference type="Pfam" id="PF00535">
    <property type="entry name" value="Glycos_transf_2"/>
    <property type="match status" value="1"/>
</dbReference>
<dbReference type="OrthoDB" id="9815923at2"/>
<dbReference type="STRING" id="400055.SAMN04490243_2393"/>
<comment type="similarity">
    <text evidence="1">Belongs to the glycosyltransferase 2 family. WaaE/KdtX subfamily.</text>
</comment>
<dbReference type="Gene3D" id="3.90.550.10">
    <property type="entry name" value="Spore Coat Polysaccharide Biosynthesis Protein SpsA, Chain A"/>
    <property type="match status" value="1"/>
</dbReference>
<gene>
    <name evidence="4" type="ORF">SAMN04490243_2393</name>
</gene>
<organism evidence="4 5">
    <name type="scientific">Robiginitalea myxolifaciens</name>
    <dbReference type="NCBI Taxonomy" id="400055"/>
    <lineage>
        <taxon>Bacteria</taxon>
        <taxon>Pseudomonadati</taxon>
        <taxon>Bacteroidota</taxon>
        <taxon>Flavobacteriia</taxon>
        <taxon>Flavobacteriales</taxon>
        <taxon>Flavobacteriaceae</taxon>
        <taxon>Robiginitalea</taxon>
    </lineage>
</organism>
<dbReference type="PANTHER" id="PTHR43630">
    <property type="entry name" value="POLY-BETA-1,6-N-ACETYL-D-GLUCOSAMINE SYNTHASE"/>
    <property type="match status" value="1"/>
</dbReference>
<evidence type="ECO:0000313" key="5">
    <source>
        <dbReference type="Proteomes" id="UP000199534"/>
    </source>
</evidence>